<dbReference type="PANTHER" id="PTHR33693">
    <property type="entry name" value="TYPE-5 URACIL-DNA GLYCOSYLASE"/>
    <property type="match status" value="1"/>
</dbReference>
<reference evidence="13 14" key="1">
    <citation type="submission" date="2017-10" db="EMBL/GenBank/DDBJ databases">
        <title>Novel microbial diversity and functional potential in the marine mammal oral microbiome.</title>
        <authorList>
            <person name="Dudek N.K."/>
            <person name="Sun C.L."/>
            <person name="Burstein D."/>
            <person name="Kantor R.S."/>
            <person name="Aliaga Goltsman D.S."/>
            <person name="Bik E.M."/>
            <person name="Thomas B.C."/>
            <person name="Banfield J.F."/>
            <person name="Relman D.A."/>
        </authorList>
    </citation>
    <scope>NUCLEOTIDE SEQUENCE [LARGE SCALE GENOMIC DNA]</scope>
    <source>
        <strain evidence="13">DOLJORAL78_47_16</strain>
    </source>
</reference>
<dbReference type="GO" id="GO:0051539">
    <property type="term" value="F:4 iron, 4 sulfur cluster binding"/>
    <property type="evidence" value="ECO:0007669"/>
    <property type="project" value="UniProtKB-KW"/>
</dbReference>
<organism evidence="13 14">
    <name type="scientific">candidate division KSB3 bacterium</name>
    <dbReference type="NCBI Taxonomy" id="2044937"/>
    <lineage>
        <taxon>Bacteria</taxon>
        <taxon>candidate division KSB3</taxon>
    </lineage>
</organism>
<accession>A0A2G6KJB8</accession>
<dbReference type="SUPFAM" id="SSF52141">
    <property type="entry name" value="Uracil-DNA glycosylase-like"/>
    <property type="match status" value="1"/>
</dbReference>
<evidence type="ECO:0000256" key="10">
    <source>
        <dbReference type="ARBA" id="ARBA00023014"/>
    </source>
</evidence>
<dbReference type="InterPro" id="IPR005273">
    <property type="entry name" value="Ura-DNA_glyco_family4"/>
</dbReference>
<dbReference type="PANTHER" id="PTHR33693:SF1">
    <property type="entry name" value="TYPE-4 URACIL-DNA GLYCOSYLASE"/>
    <property type="match status" value="1"/>
</dbReference>
<evidence type="ECO:0000256" key="1">
    <source>
        <dbReference type="ARBA" id="ARBA00001400"/>
    </source>
</evidence>
<evidence type="ECO:0000256" key="9">
    <source>
        <dbReference type="ARBA" id="ARBA00023004"/>
    </source>
</evidence>
<dbReference type="Gene3D" id="3.40.470.10">
    <property type="entry name" value="Uracil-DNA glycosylase-like domain"/>
    <property type="match status" value="1"/>
</dbReference>
<keyword evidence="8" id="KW-0378">Hydrolase</keyword>
<evidence type="ECO:0000256" key="5">
    <source>
        <dbReference type="ARBA" id="ARBA00022485"/>
    </source>
</evidence>
<evidence type="ECO:0000256" key="7">
    <source>
        <dbReference type="ARBA" id="ARBA00022763"/>
    </source>
</evidence>
<evidence type="ECO:0000256" key="11">
    <source>
        <dbReference type="ARBA" id="ARBA00023204"/>
    </source>
</evidence>
<dbReference type="InterPro" id="IPR036895">
    <property type="entry name" value="Uracil-DNA_glycosylase-like_sf"/>
</dbReference>
<evidence type="ECO:0000256" key="2">
    <source>
        <dbReference type="ARBA" id="ARBA00006521"/>
    </source>
</evidence>
<sequence>MKNIVANLPGLRDLAGLFHQENTVSEQSQSHPGWRFFSILTQYHDYLQLYKQFGFEGVPHRLLSTTHQALHSQSLESIQASLTNCKRCKLHAGRTHIVFGAGNPHADLMFVGEAPGDREDKQGEPFVGKAGELLTRILQAIGLQRDDVYITNMIKCRPPHNRDPEPDEVACCESFLRQQIEYIQPQIICALGPIAAQTLLKTTHSIAVMRGQFHDYNGVKLMPTYHPAYLLRYPEKKRLVWQDVQLIQREYQRIHRALNTHSQET</sequence>
<dbReference type="InterPro" id="IPR005122">
    <property type="entry name" value="Uracil-DNA_glycosylase-like"/>
</dbReference>
<dbReference type="SMART" id="SM00987">
    <property type="entry name" value="UreE_C"/>
    <property type="match status" value="1"/>
</dbReference>
<comment type="caution">
    <text evidence="13">The sequence shown here is derived from an EMBL/GenBank/DDBJ whole genome shotgun (WGS) entry which is preliminary data.</text>
</comment>
<dbReference type="SMART" id="SM00986">
    <property type="entry name" value="UDG"/>
    <property type="match status" value="1"/>
</dbReference>
<dbReference type="CDD" id="cd10030">
    <property type="entry name" value="UDG-F4_TTUDGA_SPO1dp_like"/>
    <property type="match status" value="1"/>
</dbReference>
<evidence type="ECO:0000256" key="8">
    <source>
        <dbReference type="ARBA" id="ARBA00022801"/>
    </source>
</evidence>
<evidence type="ECO:0000313" key="13">
    <source>
        <dbReference type="EMBL" id="PIE35776.1"/>
    </source>
</evidence>
<keyword evidence="7" id="KW-0227">DNA damage</keyword>
<evidence type="ECO:0000259" key="12">
    <source>
        <dbReference type="SMART" id="SM00986"/>
    </source>
</evidence>
<dbReference type="GO" id="GO:0004844">
    <property type="term" value="F:uracil DNA N-glycosylase activity"/>
    <property type="evidence" value="ECO:0007669"/>
    <property type="project" value="UniProtKB-EC"/>
</dbReference>
<keyword evidence="5" id="KW-0004">4Fe-4S</keyword>
<dbReference type="AlphaFoldDB" id="A0A2G6KJB8"/>
<evidence type="ECO:0000256" key="3">
    <source>
        <dbReference type="ARBA" id="ARBA00012030"/>
    </source>
</evidence>
<protein>
    <recommendedName>
        <fullName evidence="4">Type-4 uracil-DNA glycosylase</fullName>
        <ecNumber evidence="3">3.2.2.27</ecNumber>
    </recommendedName>
</protein>
<dbReference type="Proteomes" id="UP000230821">
    <property type="component" value="Unassembled WGS sequence"/>
</dbReference>
<evidence type="ECO:0000256" key="4">
    <source>
        <dbReference type="ARBA" id="ARBA00019403"/>
    </source>
</evidence>
<dbReference type="EC" id="3.2.2.27" evidence="3"/>
<dbReference type="NCBIfam" id="TIGR00758">
    <property type="entry name" value="UDG_fam4"/>
    <property type="match status" value="1"/>
</dbReference>
<comment type="catalytic activity">
    <reaction evidence="1">
        <text>Hydrolyzes single-stranded DNA or mismatched double-stranded DNA and polynucleotides, releasing free uracil.</text>
        <dbReference type="EC" id="3.2.2.27"/>
    </reaction>
</comment>
<dbReference type="GO" id="GO:0046872">
    <property type="term" value="F:metal ion binding"/>
    <property type="evidence" value="ECO:0007669"/>
    <property type="project" value="UniProtKB-KW"/>
</dbReference>
<gene>
    <name evidence="13" type="ORF">CSA56_02810</name>
</gene>
<dbReference type="Pfam" id="PF03167">
    <property type="entry name" value="UDG"/>
    <property type="match status" value="1"/>
</dbReference>
<keyword evidence="10" id="KW-0411">Iron-sulfur</keyword>
<keyword evidence="6" id="KW-0479">Metal-binding</keyword>
<keyword evidence="9" id="KW-0408">Iron</keyword>
<evidence type="ECO:0000313" key="14">
    <source>
        <dbReference type="Proteomes" id="UP000230821"/>
    </source>
</evidence>
<feature type="domain" description="Uracil-DNA glycosylase-like" evidence="12">
    <location>
        <begin position="99"/>
        <end position="245"/>
    </location>
</feature>
<keyword evidence="11" id="KW-0234">DNA repair</keyword>
<name>A0A2G6KJB8_9BACT</name>
<dbReference type="GO" id="GO:0006281">
    <property type="term" value="P:DNA repair"/>
    <property type="evidence" value="ECO:0007669"/>
    <property type="project" value="UniProtKB-KW"/>
</dbReference>
<evidence type="ECO:0000256" key="6">
    <source>
        <dbReference type="ARBA" id="ARBA00022723"/>
    </source>
</evidence>
<comment type="similarity">
    <text evidence="2">Belongs to the uracil-DNA glycosylase (UDG) superfamily. Type 4 (UDGa) family.</text>
</comment>
<dbReference type="InterPro" id="IPR051536">
    <property type="entry name" value="UDG_Type-4/5"/>
</dbReference>
<proteinExistence type="inferred from homology"/>
<dbReference type="EMBL" id="PDSK01000033">
    <property type="protein sequence ID" value="PIE35776.1"/>
    <property type="molecule type" value="Genomic_DNA"/>
</dbReference>